<dbReference type="NCBIfam" id="TIGR00197">
    <property type="entry name" value="yjeF_nterm"/>
    <property type="match status" value="1"/>
</dbReference>
<feature type="binding site" evidence="18">
    <location>
        <position position="171"/>
    </location>
    <ligand>
        <name>K(+)</name>
        <dbReference type="ChEBI" id="CHEBI:29103"/>
    </ligand>
</feature>
<evidence type="ECO:0000256" key="6">
    <source>
        <dbReference type="ARBA" id="ARBA00022741"/>
    </source>
</evidence>
<dbReference type="CDD" id="cd01171">
    <property type="entry name" value="YXKO-related"/>
    <property type="match status" value="1"/>
</dbReference>
<feature type="binding site" evidence="18">
    <location>
        <begin position="137"/>
        <end position="143"/>
    </location>
    <ligand>
        <name>(6S)-NADPHX</name>
        <dbReference type="ChEBI" id="CHEBI:64076"/>
    </ligand>
</feature>
<comment type="subunit">
    <text evidence="17">Homotetramer.</text>
</comment>
<dbReference type="PROSITE" id="PS51383">
    <property type="entry name" value="YJEF_C_3"/>
    <property type="match status" value="1"/>
</dbReference>
<keyword evidence="11 18" id="KW-0413">Isomerase</keyword>
<evidence type="ECO:0000256" key="1">
    <source>
        <dbReference type="ARBA" id="ARBA00000013"/>
    </source>
</evidence>
<evidence type="ECO:0000313" key="22">
    <source>
        <dbReference type="EMBL" id="PTQ56729.1"/>
    </source>
</evidence>
<dbReference type="InterPro" id="IPR036652">
    <property type="entry name" value="YjeF_N_dom_sf"/>
</dbReference>
<keyword evidence="13" id="KW-0511">Multifunctional enzyme</keyword>
<organism evidence="22 23">
    <name type="scientific">Candidatus Carbonibacillus altaicus</name>
    <dbReference type="NCBI Taxonomy" id="2163959"/>
    <lineage>
        <taxon>Bacteria</taxon>
        <taxon>Bacillati</taxon>
        <taxon>Bacillota</taxon>
        <taxon>Bacilli</taxon>
        <taxon>Bacillales</taxon>
        <taxon>Candidatus Carbonibacillus</taxon>
    </lineage>
</organism>
<dbReference type="InterPro" id="IPR004443">
    <property type="entry name" value="YjeF_N_dom"/>
</dbReference>
<evidence type="ECO:0000256" key="12">
    <source>
        <dbReference type="ARBA" id="ARBA00023239"/>
    </source>
</evidence>
<gene>
    <name evidence="18" type="primary">nnrE</name>
    <name evidence="17" type="synonym">nnrD</name>
    <name evidence="22" type="ORF">BSOLF_2697</name>
</gene>
<keyword evidence="7 17" id="KW-0067">ATP-binding</keyword>
<feature type="binding site" evidence="17">
    <location>
        <position position="460"/>
    </location>
    <ligand>
        <name>(6S)-NADPHX</name>
        <dbReference type="ChEBI" id="CHEBI:64076"/>
    </ligand>
</feature>
<dbReference type="HAMAP" id="MF_01965">
    <property type="entry name" value="NADHX_dehydratase"/>
    <property type="match status" value="1"/>
</dbReference>
<name>A0A2R6Y215_9BACL</name>
<comment type="caution">
    <text evidence="22">The sequence shown here is derived from an EMBL/GenBank/DDBJ whole genome shotgun (WGS) entry which is preliminary data.</text>
</comment>
<dbReference type="EC" id="4.2.1.136" evidence="19"/>
<keyword evidence="9 18" id="KW-0630">Potassium</keyword>
<comment type="catalytic activity">
    <reaction evidence="1 18 19">
        <text>(6R)-NADHX = (6S)-NADHX</text>
        <dbReference type="Rhea" id="RHEA:32215"/>
        <dbReference type="ChEBI" id="CHEBI:64074"/>
        <dbReference type="ChEBI" id="CHEBI:64075"/>
        <dbReference type="EC" id="5.1.99.6"/>
    </reaction>
</comment>
<feature type="binding site" evidence="18">
    <location>
        <position position="63"/>
    </location>
    <ligand>
        <name>K(+)</name>
        <dbReference type="ChEBI" id="CHEBI:29103"/>
    </ligand>
</feature>
<dbReference type="PANTHER" id="PTHR12592">
    <property type="entry name" value="ATP-DEPENDENT (S)-NAD(P)H-HYDRATE DEHYDRATASE FAMILY MEMBER"/>
    <property type="match status" value="1"/>
</dbReference>
<comment type="function">
    <text evidence="14 19">Bifunctional enzyme that catalyzes the epimerization of the S- and R-forms of NAD(P)HX and the dehydration of the S-form of NAD(P)HX at the expense of ADP, which is converted to AMP. This allows the repair of both epimers of NAD(P)HX, a damaged form of NAD(P)H that is a result of enzymatic or heat-dependent hydration.</text>
</comment>
<proteinExistence type="inferred from homology"/>
<sequence>MKLSVEDIYAWDENAAWLGLDLGQLMENAGSAVARAIHARYGQDEKGLPRRLNIAVLTGPGNNGGDGFVAARHLSSVHDVTVFALSRPERIHSNAARKNFTLIKSSPFVRTTLLDHPELIRTLDLGSFDLIVDAMLGAGKTGQVREPFATAIERINAFRGRTVIVSIDVPSGFPDIRRVQAHQTYTFEWDKKEYDFPRDVLPIGYPPELYHLIGPYEARKLLPKHGTKKGDHGNLLIIGGSSRYPGAPLLSARSALPFVDRVVLATPETDAFIPPSIIPVRLPGDLLTPEALDVLKPLFPIIDAIVIGPGLGRAEQTLSAVHALLRLWDGPLLIDADALYALPSFPADELRSERCLLTPHRGEMKMLAERLTGETEYAQGPSFHSQQPANEHKEVHHLPSGKILYSDLIAQIEWIQPIARALKSTILLKGPYDLIVPEKGSRFRYNITGTRALTTAGTGDMLAGVSGALLARGGAPALAGGVATFLLGLTAEYLEPTHGAFIPVDALIEALPIVALKLLKDPAFLKRIPDDTELLSVD</sequence>
<dbReference type="InterPro" id="IPR030677">
    <property type="entry name" value="Nnr"/>
</dbReference>
<comment type="catalytic activity">
    <reaction evidence="16 17 19">
        <text>(6S)-NADPHX + ADP = AMP + phosphate + NADPH + H(+)</text>
        <dbReference type="Rhea" id="RHEA:32235"/>
        <dbReference type="ChEBI" id="CHEBI:15378"/>
        <dbReference type="ChEBI" id="CHEBI:43474"/>
        <dbReference type="ChEBI" id="CHEBI:57783"/>
        <dbReference type="ChEBI" id="CHEBI:64076"/>
        <dbReference type="ChEBI" id="CHEBI:456215"/>
        <dbReference type="ChEBI" id="CHEBI:456216"/>
        <dbReference type="EC" id="4.2.1.136"/>
    </reaction>
</comment>
<dbReference type="Pfam" id="PF01256">
    <property type="entry name" value="Carb_kinase"/>
    <property type="match status" value="1"/>
</dbReference>
<comment type="similarity">
    <text evidence="17">Belongs to the NnrD/CARKD family.</text>
</comment>
<comment type="cofactor">
    <cofactor evidence="18 19">
        <name>K(+)</name>
        <dbReference type="ChEBI" id="CHEBI:29103"/>
    </cofactor>
    <text evidence="18 19">Binds 1 potassium ion per subunit.</text>
</comment>
<keyword evidence="12 17" id="KW-0456">Lyase</keyword>
<comment type="similarity">
    <text evidence="18">Belongs to the NnrE/AIBP family.</text>
</comment>
<evidence type="ECO:0000259" key="21">
    <source>
        <dbReference type="PROSITE" id="PS51385"/>
    </source>
</evidence>
<dbReference type="InterPro" id="IPR000631">
    <property type="entry name" value="CARKD"/>
</dbReference>
<comment type="catalytic activity">
    <reaction evidence="2 18 19">
        <text>(6R)-NADPHX = (6S)-NADPHX</text>
        <dbReference type="Rhea" id="RHEA:32227"/>
        <dbReference type="ChEBI" id="CHEBI:64076"/>
        <dbReference type="ChEBI" id="CHEBI:64077"/>
        <dbReference type="EC" id="5.1.99.6"/>
    </reaction>
</comment>
<feature type="binding site" evidence="18">
    <location>
        <begin position="62"/>
        <end position="66"/>
    </location>
    <ligand>
        <name>(6S)-NADPHX</name>
        <dbReference type="ChEBI" id="CHEBI:64076"/>
    </ligand>
</feature>
<dbReference type="Gene3D" id="3.40.1190.20">
    <property type="match status" value="1"/>
</dbReference>
<evidence type="ECO:0000256" key="10">
    <source>
        <dbReference type="ARBA" id="ARBA00023027"/>
    </source>
</evidence>
<keyword evidence="6 17" id="KW-0547">Nucleotide-binding</keyword>
<evidence type="ECO:0000256" key="4">
    <source>
        <dbReference type="ARBA" id="ARBA00009524"/>
    </source>
</evidence>
<evidence type="ECO:0000256" key="18">
    <source>
        <dbReference type="HAMAP-Rule" id="MF_01966"/>
    </source>
</evidence>
<dbReference type="SUPFAM" id="SSF53613">
    <property type="entry name" value="Ribokinase-like"/>
    <property type="match status" value="1"/>
</dbReference>
<evidence type="ECO:0000256" key="2">
    <source>
        <dbReference type="ARBA" id="ARBA00000909"/>
    </source>
</evidence>
<comment type="similarity">
    <text evidence="3 19">In the N-terminal section; belongs to the NnrE/AIBP family.</text>
</comment>
<keyword evidence="5 18" id="KW-0479">Metal-binding</keyword>
<feature type="binding site" evidence="17">
    <location>
        <position position="310"/>
    </location>
    <ligand>
        <name>(6S)-NADPHX</name>
        <dbReference type="ChEBI" id="CHEBI:64076"/>
    </ligand>
</feature>
<dbReference type="EC" id="5.1.99.6" evidence="19"/>
<keyword evidence="8 17" id="KW-0521">NADP</keyword>
<evidence type="ECO:0000256" key="11">
    <source>
        <dbReference type="ARBA" id="ARBA00023235"/>
    </source>
</evidence>
<feature type="binding site" evidence="17">
    <location>
        <position position="247"/>
    </location>
    <ligand>
        <name>(6S)-NADPHX</name>
        <dbReference type="ChEBI" id="CHEBI:64076"/>
    </ligand>
</feature>
<protein>
    <recommendedName>
        <fullName evidence="19">Bifunctional NAD(P)H-hydrate repair enzyme</fullName>
    </recommendedName>
    <alternativeName>
        <fullName evidence="19">Nicotinamide nucleotide repair protein</fullName>
    </alternativeName>
    <domain>
        <recommendedName>
            <fullName evidence="19">ADP-dependent (S)-NAD(P)H-hydrate dehydratase</fullName>
            <ecNumber evidence="19">4.2.1.136</ecNumber>
        </recommendedName>
        <alternativeName>
            <fullName evidence="19">ADP-dependent NAD(P)HX dehydratase</fullName>
        </alternativeName>
    </domain>
    <domain>
        <recommendedName>
            <fullName evidence="19">NAD(P)H-hydrate epimerase</fullName>
            <ecNumber evidence="19">5.1.99.6</ecNumber>
        </recommendedName>
    </domain>
</protein>
<dbReference type="Pfam" id="PF03853">
    <property type="entry name" value="YjeF_N"/>
    <property type="match status" value="1"/>
</dbReference>
<evidence type="ECO:0000313" key="23">
    <source>
        <dbReference type="Proteomes" id="UP000244338"/>
    </source>
</evidence>
<dbReference type="SUPFAM" id="SSF64153">
    <property type="entry name" value="YjeF N-terminal domain-like"/>
    <property type="match status" value="1"/>
</dbReference>
<feature type="binding site" evidence="18">
    <location>
        <position position="133"/>
    </location>
    <ligand>
        <name>K(+)</name>
        <dbReference type="ChEBI" id="CHEBI:29103"/>
    </ligand>
</feature>
<comment type="catalytic activity">
    <reaction evidence="15 17 19">
        <text>(6S)-NADHX + ADP = AMP + phosphate + NADH + H(+)</text>
        <dbReference type="Rhea" id="RHEA:32223"/>
        <dbReference type="ChEBI" id="CHEBI:15378"/>
        <dbReference type="ChEBI" id="CHEBI:43474"/>
        <dbReference type="ChEBI" id="CHEBI:57945"/>
        <dbReference type="ChEBI" id="CHEBI:64074"/>
        <dbReference type="ChEBI" id="CHEBI:456215"/>
        <dbReference type="ChEBI" id="CHEBI:456216"/>
        <dbReference type="EC" id="4.2.1.136"/>
    </reaction>
</comment>
<evidence type="ECO:0000256" key="19">
    <source>
        <dbReference type="PIRNR" id="PIRNR017184"/>
    </source>
</evidence>
<dbReference type="GO" id="GO:0110051">
    <property type="term" value="P:metabolite repair"/>
    <property type="evidence" value="ECO:0007669"/>
    <property type="project" value="TreeGrafter"/>
</dbReference>
<dbReference type="PIRSF" id="PIRSF017184">
    <property type="entry name" value="Nnr"/>
    <property type="match status" value="1"/>
</dbReference>
<evidence type="ECO:0000256" key="8">
    <source>
        <dbReference type="ARBA" id="ARBA00022857"/>
    </source>
</evidence>
<dbReference type="PANTHER" id="PTHR12592:SF0">
    <property type="entry name" value="ATP-DEPENDENT (S)-NAD(P)H-HYDRATE DEHYDRATASE"/>
    <property type="match status" value="1"/>
</dbReference>
<feature type="binding site" evidence="18">
    <location>
        <position position="168"/>
    </location>
    <ligand>
        <name>(6S)-NADPHX</name>
        <dbReference type="ChEBI" id="CHEBI:64076"/>
    </ligand>
</feature>
<evidence type="ECO:0000256" key="3">
    <source>
        <dbReference type="ARBA" id="ARBA00006001"/>
    </source>
</evidence>
<evidence type="ECO:0000259" key="20">
    <source>
        <dbReference type="PROSITE" id="PS51383"/>
    </source>
</evidence>
<comment type="similarity">
    <text evidence="4 19">In the C-terminal section; belongs to the NnrD/CARKD family.</text>
</comment>
<evidence type="ECO:0000256" key="13">
    <source>
        <dbReference type="ARBA" id="ARBA00023268"/>
    </source>
</evidence>
<dbReference type="GO" id="GO:0046496">
    <property type="term" value="P:nicotinamide nucleotide metabolic process"/>
    <property type="evidence" value="ECO:0007669"/>
    <property type="project" value="UniProtKB-UniRule"/>
</dbReference>
<evidence type="ECO:0000256" key="17">
    <source>
        <dbReference type="HAMAP-Rule" id="MF_01965"/>
    </source>
</evidence>
<feature type="binding site" evidence="17">
    <location>
        <position position="459"/>
    </location>
    <ligand>
        <name>AMP</name>
        <dbReference type="ChEBI" id="CHEBI:456215"/>
    </ligand>
</feature>
<feature type="binding site" evidence="17">
    <location>
        <position position="360"/>
    </location>
    <ligand>
        <name>(6S)-NADPHX</name>
        <dbReference type="ChEBI" id="CHEBI:64076"/>
    </ligand>
</feature>
<dbReference type="EMBL" id="PEBX01000020">
    <property type="protein sequence ID" value="PTQ56729.1"/>
    <property type="molecule type" value="Genomic_DNA"/>
</dbReference>
<evidence type="ECO:0000256" key="16">
    <source>
        <dbReference type="ARBA" id="ARBA00049209"/>
    </source>
</evidence>
<comment type="caution">
    <text evidence="17">Lacks conserved residue(s) required for the propagation of feature annotation.</text>
</comment>
<feature type="domain" description="YjeF C-terminal" evidence="20">
    <location>
        <begin position="212"/>
        <end position="518"/>
    </location>
</feature>
<comment type="function">
    <text evidence="17">Catalyzes the dehydration of the S-form of NAD(P)HX at the expense of ADP, which is converted to AMP. Together with NAD(P)HX epimerase, which catalyzes the epimerization of the S- and R-forms, the enzyme allows the repair of both epimers of NAD(P)HX, a damaged form of NAD(P)H that is a result of enzymatic or heat-dependent hydration.</text>
</comment>
<dbReference type="HAMAP" id="MF_01966">
    <property type="entry name" value="NADHX_epimerase"/>
    <property type="match status" value="1"/>
</dbReference>
<keyword evidence="10 17" id="KW-0520">NAD</keyword>
<evidence type="ECO:0000256" key="14">
    <source>
        <dbReference type="ARBA" id="ARBA00025153"/>
    </source>
</evidence>
<comment type="cofactor">
    <cofactor evidence="17">
        <name>Mg(2+)</name>
        <dbReference type="ChEBI" id="CHEBI:18420"/>
    </cofactor>
</comment>
<evidence type="ECO:0000256" key="9">
    <source>
        <dbReference type="ARBA" id="ARBA00022958"/>
    </source>
</evidence>
<dbReference type="Proteomes" id="UP000244338">
    <property type="component" value="Unassembled WGS sequence"/>
</dbReference>
<reference evidence="23" key="1">
    <citation type="journal article" date="2018" name="Sci. Rep.">
        <title>Lignite coal burning seam in the remote Altai Mountains harbors a hydrogen-driven thermophilic microbial community.</title>
        <authorList>
            <person name="Kadnikov V.V."/>
            <person name="Mardanov A.V."/>
            <person name="Ivasenko D.A."/>
            <person name="Antsiferov D.V."/>
            <person name="Beletsky A.V."/>
            <person name="Karnachuk O.V."/>
            <person name="Ravin N.V."/>
        </authorList>
    </citation>
    <scope>NUCLEOTIDE SEQUENCE [LARGE SCALE GENOMIC DNA]</scope>
</reference>
<dbReference type="GO" id="GO:0052855">
    <property type="term" value="F:ADP-dependent NAD(P)H-hydrate dehydratase activity"/>
    <property type="evidence" value="ECO:0007669"/>
    <property type="project" value="UniProtKB-UniRule"/>
</dbReference>
<evidence type="ECO:0000256" key="7">
    <source>
        <dbReference type="ARBA" id="ARBA00022840"/>
    </source>
</evidence>
<evidence type="ECO:0000256" key="5">
    <source>
        <dbReference type="ARBA" id="ARBA00022723"/>
    </source>
</evidence>
<dbReference type="GO" id="GO:0046872">
    <property type="term" value="F:metal ion binding"/>
    <property type="evidence" value="ECO:0007669"/>
    <property type="project" value="UniProtKB-UniRule"/>
</dbReference>
<dbReference type="AlphaFoldDB" id="A0A2R6Y215"/>
<dbReference type="GO" id="GO:0005524">
    <property type="term" value="F:ATP binding"/>
    <property type="evidence" value="ECO:0007669"/>
    <property type="project" value="UniProtKB-UniRule"/>
</dbReference>
<evidence type="ECO:0000256" key="15">
    <source>
        <dbReference type="ARBA" id="ARBA00048238"/>
    </source>
</evidence>
<feature type="domain" description="YjeF N-terminal" evidence="21">
    <location>
        <begin position="8"/>
        <end position="211"/>
    </location>
</feature>
<comment type="function">
    <text evidence="18">Catalyzes the epimerization of the S- and R-forms of NAD(P)HX, a damaged form of NAD(P)H that is a result of enzymatic or heat-dependent hydration. This is a prerequisite for the S-specific NAD(P)H-hydrate dehydratase to allow the repair of both epimers of NAD(P)HX.</text>
</comment>
<dbReference type="InterPro" id="IPR029056">
    <property type="entry name" value="Ribokinase-like"/>
</dbReference>
<dbReference type="Gene3D" id="3.40.50.10260">
    <property type="entry name" value="YjeF N-terminal domain"/>
    <property type="match status" value="1"/>
</dbReference>
<dbReference type="GO" id="GO:0052856">
    <property type="term" value="F:NAD(P)HX epimerase activity"/>
    <property type="evidence" value="ECO:0007669"/>
    <property type="project" value="UniProtKB-UniRule"/>
</dbReference>
<accession>A0A2R6Y215</accession>
<dbReference type="PROSITE" id="PS51385">
    <property type="entry name" value="YJEF_N"/>
    <property type="match status" value="1"/>
</dbReference>